<evidence type="ECO:0000313" key="5">
    <source>
        <dbReference type="EMBL" id="GAA2660857.1"/>
    </source>
</evidence>
<dbReference type="InterPro" id="IPR029058">
    <property type="entry name" value="AB_hydrolase_fold"/>
</dbReference>
<dbReference type="InterPro" id="IPR013595">
    <property type="entry name" value="Pept_S33_TAP-like_C"/>
</dbReference>
<dbReference type="SUPFAM" id="SSF53474">
    <property type="entry name" value="alpha/beta-Hydrolases"/>
    <property type="match status" value="1"/>
</dbReference>
<dbReference type="Pfam" id="PF08386">
    <property type="entry name" value="Abhydrolase_4"/>
    <property type="match status" value="1"/>
</dbReference>
<name>A0ABN3RU57_9ACTN</name>
<dbReference type="Pfam" id="PF00561">
    <property type="entry name" value="Abhydrolase_1"/>
    <property type="match status" value="1"/>
</dbReference>
<feature type="domain" description="Peptidase S33 tripeptidyl aminopeptidase-like C-terminal" evidence="4">
    <location>
        <begin position="367"/>
        <end position="457"/>
    </location>
</feature>
<gene>
    <name evidence="5" type="ORF">GCM10010412_033510</name>
</gene>
<evidence type="ECO:0000313" key="6">
    <source>
        <dbReference type="Proteomes" id="UP001501666"/>
    </source>
</evidence>
<dbReference type="PANTHER" id="PTHR43248:SF25">
    <property type="entry name" value="AB HYDROLASE-1 DOMAIN-CONTAINING PROTEIN-RELATED"/>
    <property type="match status" value="1"/>
</dbReference>
<evidence type="ECO:0000256" key="2">
    <source>
        <dbReference type="ARBA" id="ARBA00022801"/>
    </source>
</evidence>
<keyword evidence="6" id="KW-1185">Reference proteome</keyword>
<evidence type="ECO:0000259" key="4">
    <source>
        <dbReference type="Pfam" id="PF08386"/>
    </source>
</evidence>
<evidence type="ECO:0000259" key="3">
    <source>
        <dbReference type="Pfam" id="PF00561"/>
    </source>
</evidence>
<comment type="similarity">
    <text evidence="1">Belongs to the peptidase S33 family.</text>
</comment>
<comment type="caution">
    <text evidence="5">The sequence shown here is derived from an EMBL/GenBank/DDBJ whole genome shotgun (WGS) entry which is preliminary data.</text>
</comment>
<keyword evidence="2 5" id="KW-0378">Hydrolase</keyword>
<proteinExistence type="inferred from homology"/>
<organism evidence="5 6">
    <name type="scientific">Nonomuraea recticatena</name>
    <dbReference type="NCBI Taxonomy" id="46178"/>
    <lineage>
        <taxon>Bacteria</taxon>
        <taxon>Bacillati</taxon>
        <taxon>Actinomycetota</taxon>
        <taxon>Actinomycetes</taxon>
        <taxon>Streptosporangiales</taxon>
        <taxon>Streptosporangiaceae</taxon>
        <taxon>Nonomuraea</taxon>
    </lineage>
</organism>
<dbReference type="Gene3D" id="3.40.50.1820">
    <property type="entry name" value="alpha/beta hydrolase"/>
    <property type="match status" value="1"/>
</dbReference>
<dbReference type="EMBL" id="BAAATE010000007">
    <property type="protein sequence ID" value="GAA2660857.1"/>
    <property type="molecule type" value="Genomic_DNA"/>
</dbReference>
<dbReference type="PANTHER" id="PTHR43248">
    <property type="entry name" value="2-SUCCINYL-6-HYDROXY-2,4-CYCLOHEXADIENE-1-CARBOXYLATE SYNTHASE"/>
    <property type="match status" value="1"/>
</dbReference>
<dbReference type="InterPro" id="IPR000073">
    <property type="entry name" value="AB_hydrolase_1"/>
</dbReference>
<accession>A0ABN3RU57</accession>
<dbReference type="InterPro" id="IPR051601">
    <property type="entry name" value="Serine_prot/Carboxylest_S33"/>
</dbReference>
<reference evidence="5 6" key="1">
    <citation type="journal article" date="2019" name="Int. J. Syst. Evol. Microbiol.">
        <title>The Global Catalogue of Microorganisms (GCM) 10K type strain sequencing project: providing services to taxonomists for standard genome sequencing and annotation.</title>
        <authorList>
            <consortium name="The Broad Institute Genomics Platform"/>
            <consortium name="The Broad Institute Genome Sequencing Center for Infectious Disease"/>
            <person name="Wu L."/>
            <person name="Ma J."/>
        </authorList>
    </citation>
    <scope>NUCLEOTIDE SEQUENCE [LARGE SCALE GENOMIC DNA]</scope>
    <source>
        <strain evidence="5 6">JCM 6835</strain>
    </source>
</reference>
<dbReference type="Proteomes" id="UP001501666">
    <property type="component" value="Unassembled WGS sequence"/>
</dbReference>
<feature type="domain" description="AB hydrolase-1" evidence="3">
    <location>
        <begin position="102"/>
        <end position="256"/>
    </location>
</feature>
<dbReference type="GO" id="GO:0016787">
    <property type="term" value="F:hydrolase activity"/>
    <property type="evidence" value="ECO:0007669"/>
    <property type="project" value="UniProtKB-KW"/>
</dbReference>
<evidence type="ECO:0000256" key="1">
    <source>
        <dbReference type="ARBA" id="ARBA00010088"/>
    </source>
</evidence>
<protein>
    <submittedName>
        <fullName evidence="5">Alpha/beta hydrolase</fullName>
    </submittedName>
</protein>
<sequence>MRGGLEAGSLVGMITHLALTLALLNPAPSPSPAPTEKMEISEVSVPVDWDRPEGRAITLKVGRLPATGKAEGSVLIAYGGPGAPGILLTETMPQMWAELRKRMNIVTWDTRGYGKQVQGTSTALPCTWTRVPIPAFPEDDADFARLSDLNRGLAEPCRSSDPELFANMSSADHARDMEAIRKTIGEPKLTFYGASYAGFYGQAYARLFPGKVRAMVLDGTWNHSAADWNRELELSALQNEQAMGRYFASCEREACRPAFWQKLVAKADRTPIPAGAGLAYDGRDLQGLAQSFVRQGPKGWSALAEAITKAARGDASGFVPARGLRFPDAANGVTECTDWPRFAGRKDMAATVARLNRIAPNTGTAGTMATATLNCVGWPAGVTNPPAPLPKGLPPLVGAGAWGESDAVARVLAQVPGSGLVRHDGPGHTLYPSNECARGHLNRYLTGLVVPAPGTTC</sequence>